<dbReference type="GO" id="GO:0015627">
    <property type="term" value="C:type II protein secretion system complex"/>
    <property type="evidence" value="ECO:0007669"/>
    <property type="project" value="InterPro"/>
</dbReference>
<dbReference type="PANTHER" id="PTHR30332">
    <property type="entry name" value="PROBABLE GENERAL SECRETION PATHWAY PROTEIN D"/>
    <property type="match status" value="1"/>
</dbReference>
<dbReference type="Pfam" id="PF03958">
    <property type="entry name" value="Secretin_N"/>
    <property type="match status" value="3"/>
</dbReference>
<dbReference type="AlphaFoldDB" id="A0A2T4YRA2"/>
<comment type="subcellular location">
    <subcellularLocation>
        <location evidence="1 10">Cell outer membrane</location>
    </subcellularLocation>
</comment>
<feature type="region of interest" description="Disordered" evidence="11">
    <location>
        <begin position="312"/>
        <end position="372"/>
    </location>
</feature>
<feature type="compositionally biased region" description="Low complexity" evidence="11">
    <location>
        <begin position="346"/>
        <end position="359"/>
    </location>
</feature>
<evidence type="ECO:0000313" key="15">
    <source>
        <dbReference type="EMBL" id="PTM46044.1"/>
    </source>
</evidence>
<reference evidence="15 16" key="1">
    <citation type="submission" date="2018-04" db="EMBL/GenBank/DDBJ databases">
        <title>Genomic Encyclopedia of Type Strains, Phase III (KMG-III): the genomes of soil and plant-associated and newly described type strains.</title>
        <authorList>
            <person name="Whitman W."/>
        </authorList>
    </citation>
    <scope>NUCLEOTIDE SEQUENCE [LARGE SCALE GENOMIC DNA]</scope>
    <source>
        <strain evidence="15 16">NW12</strain>
    </source>
</reference>
<dbReference type="InterPro" id="IPR049371">
    <property type="entry name" value="GspD-like_N0"/>
</dbReference>
<protein>
    <submittedName>
        <fullName evidence="15">General secretion pathway protein D</fullName>
    </submittedName>
</protein>
<keyword evidence="16" id="KW-1185">Reference proteome</keyword>
<dbReference type="PRINTS" id="PR00811">
    <property type="entry name" value="BCTERIALGSPD"/>
</dbReference>
<name>A0A2T4YRA2_9SPHN</name>
<feature type="domain" description="NolW-like" evidence="13">
    <location>
        <begin position="146"/>
        <end position="204"/>
    </location>
</feature>
<feature type="domain" description="NolW-like" evidence="13">
    <location>
        <begin position="208"/>
        <end position="284"/>
    </location>
</feature>
<evidence type="ECO:0000256" key="4">
    <source>
        <dbReference type="ARBA" id="ARBA00022452"/>
    </source>
</evidence>
<organism evidence="15 16">
    <name type="scientific">Sphingomonas aerolata</name>
    <dbReference type="NCBI Taxonomy" id="185951"/>
    <lineage>
        <taxon>Bacteria</taxon>
        <taxon>Pseudomonadati</taxon>
        <taxon>Pseudomonadota</taxon>
        <taxon>Alphaproteobacteria</taxon>
        <taxon>Sphingomonadales</taxon>
        <taxon>Sphingomonadaceae</taxon>
        <taxon>Sphingomonas</taxon>
    </lineage>
</organism>
<evidence type="ECO:0000256" key="2">
    <source>
        <dbReference type="ARBA" id="ARBA00006980"/>
    </source>
</evidence>
<proteinExistence type="inferred from homology"/>
<keyword evidence="8" id="KW-0472">Membrane</keyword>
<evidence type="ECO:0000259" key="12">
    <source>
        <dbReference type="Pfam" id="PF00263"/>
    </source>
</evidence>
<dbReference type="InterPro" id="IPR050810">
    <property type="entry name" value="Bact_Secretion_Sys_Channel"/>
</dbReference>
<keyword evidence="4" id="KW-1134">Transmembrane beta strand</keyword>
<keyword evidence="3 10" id="KW-0813">Transport</keyword>
<keyword evidence="5" id="KW-0812">Transmembrane</keyword>
<evidence type="ECO:0000313" key="16">
    <source>
        <dbReference type="Proteomes" id="UP000240996"/>
    </source>
</evidence>
<evidence type="ECO:0000256" key="7">
    <source>
        <dbReference type="ARBA" id="ARBA00022927"/>
    </source>
</evidence>
<evidence type="ECO:0000256" key="8">
    <source>
        <dbReference type="ARBA" id="ARBA00023136"/>
    </source>
</evidence>
<keyword evidence="9" id="KW-0998">Cell outer membrane</keyword>
<keyword evidence="6" id="KW-0732">Signal</keyword>
<feature type="compositionally biased region" description="Gly residues" evidence="11">
    <location>
        <begin position="331"/>
        <end position="345"/>
    </location>
</feature>
<comment type="caution">
    <text evidence="15">The sequence shown here is derived from an EMBL/GenBank/DDBJ whole genome shotgun (WGS) entry which is preliminary data.</text>
</comment>
<dbReference type="GO" id="GO:0009279">
    <property type="term" value="C:cell outer membrane"/>
    <property type="evidence" value="ECO:0007669"/>
    <property type="project" value="UniProtKB-SubCell"/>
</dbReference>
<feature type="domain" description="GspD-like N0" evidence="14">
    <location>
        <begin position="51"/>
        <end position="121"/>
    </location>
</feature>
<dbReference type="GO" id="GO:0015628">
    <property type="term" value="P:protein secretion by the type II secretion system"/>
    <property type="evidence" value="ECO:0007669"/>
    <property type="project" value="InterPro"/>
</dbReference>
<dbReference type="InterPro" id="IPR013356">
    <property type="entry name" value="T2SS_GspD"/>
</dbReference>
<sequence length="771" mass="80121">MISALIPTMPFTAFHPDPKTKAAMKKLVLASVLAPVLALALVGEVHAQTTLNVRDADIRAFIADAAKVTGRTFIIDNRVSGKVTVVTDRPLSRSEYFEVFLSTLRANGLVAVPTSNGAFRVQPLDNAASQPSRIGVAGAARNSYVTEIIRLRATDAASAVDTVRPLVSAQGSVTANRGGNSLVVVDFADNIRRIREVIRRVDTDTSSTRVVALKNASARDIATALQGLIGTGGAAGGAQGGGAGSGPTASVVAVEGSNAVALRGDPTTVARLAQVAADLDQKARNGTEIKVVFLENADAEQLLPVLQELVGQTPTQPSSQPLSRSNFGANSSGGGSNGGGSGFGGTQQVQVSQPVQSSGGSSGSGSGQPAITAAGGRTAAVVTRFIGANAIVIAAPAEIQRQLAEVVRQLDTRREQVLVEAIVAEVSDTTARTLGAQFIVGDPSGGAFGASTFSNSAPNILQIAGAIGATQLNTSTTTTTNTDGSTTVTKNTSSAADTLQQSAISSILAATGGFGGFGGKIGSTFFGAIINAVKSDTTSNLLQVPHLVTLDNQEAHSLVGQEIPITTGQALSNNFDNAFRTTQRQNVGIELTVRPQVNSSGTVKLNLRLEVSSIAGPVSSDNSDLILNKREVETVRTVDDGQIAVISGLLDDNERRTIEKIPLLGDLPVLGHLFTSKAKQRSKTNLMIFIRPTILRTAGDSRRITEQRYGYLRLQQGLAEPEREPSIDQLVRDYMGAAPPIPSGPIPGSIEDPRIAVPVRSTSTVFRPVKK</sequence>
<dbReference type="Pfam" id="PF21305">
    <property type="entry name" value="type_II_gspD_N0"/>
    <property type="match status" value="1"/>
</dbReference>
<dbReference type="PANTHER" id="PTHR30332:SF24">
    <property type="entry name" value="SECRETIN GSPD-RELATED"/>
    <property type="match status" value="1"/>
</dbReference>
<dbReference type="Gene3D" id="3.30.1370.120">
    <property type="match status" value="3"/>
</dbReference>
<feature type="compositionally biased region" description="Polar residues" evidence="11">
    <location>
        <begin position="312"/>
        <end position="324"/>
    </location>
</feature>
<evidence type="ECO:0000256" key="5">
    <source>
        <dbReference type="ARBA" id="ARBA00022692"/>
    </source>
</evidence>
<dbReference type="NCBIfam" id="TIGR02517">
    <property type="entry name" value="type_II_gspD"/>
    <property type="match status" value="1"/>
</dbReference>
<evidence type="ECO:0000259" key="13">
    <source>
        <dbReference type="Pfam" id="PF03958"/>
    </source>
</evidence>
<dbReference type="InterPro" id="IPR005644">
    <property type="entry name" value="NolW-like"/>
</dbReference>
<evidence type="ECO:0000256" key="11">
    <source>
        <dbReference type="SAM" id="MobiDB-lite"/>
    </source>
</evidence>
<accession>A0A2T4YRA2</accession>
<dbReference type="Pfam" id="PF00263">
    <property type="entry name" value="Secretin"/>
    <property type="match status" value="1"/>
</dbReference>
<evidence type="ECO:0000256" key="3">
    <source>
        <dbReference type="ARBA" id="ARBA00022448"/>
    </source>
</evidence>
<evidence type="ECO:0000256" key="9">
    <source>
        <dbReference type="ARBA" id="ARBA00023237"/>
    </source>
</evidence>
<dbReference type="InterPro" id="IPR038591">
    <property type="entry name" value="NolW-like_sf"/>
</dbReference>
<dbReference type="Proteomes" id="UP000240996">
    <property type="component" value="Unassembled WGS sequence"/>
</dbReference>
<gene>
    <name evidence="15" type="ORF">C8J24_2280</name>
</gene>
<evidence type="ECO:0000256" key="6">
    <source>
        <dbReference type="ARBA" id="ARBA00022729"/>
    </source>
</evidence>
<evidence type="ECO:0000256" key="10">
    <source>
        <dbReference type="RuleBase" id="RU004004"/>
    </source>
</evidence>
<dbReference type="InterPro" id="IPR004846">
    <property type="entry name" value="T2SS/T3SS_dom"/>
</dbReference>
<evidence type="ECO:0000259" key="14">
    <source>
        <dbReference type="Pfam" id="PF21305"/>
    </source>
</evidence>
<evidence type="ECO:0000256" key="1">
    <source>
        <dbReference type="ARBA" id="ARBA00004442"/>
    </source>
</evidence>
<feature type="domain" description="NolW-like" evidence="13">
    <location>
        <begin position="290"/>
        <end position="416"/>
    </location>
</feature>
<comment type="similarity">
    <text evidence="2">Belongs to the bacterial secretin family. GSP D subfamily.</text>
</comment>
<dbReference type="InterPro" id="IPR001775">
    <property type="entry name" value="GspD/PilQ"/>
</dbReference>
<keyword evidence="7" id="KW-0653">Protein transport</keyword>
<dbReference type="EMBL" id="PZZN01000002">
    <property type="protein sequence ID" value="PTM46044.1"/>
    <property type="molecule type" value="Genomic_DNA"/>
</dbReference>
<feature type="domain" description="Type II/III secretion system secretin-like" evidence="12">
    <location>
        <begin position="532"/>
        <end position="696"/>
    </location>
</feature>